<name>A0A098LKP3_9BACT</name>
<gene>
    <name evidence="2" type="ORF">MYP_4137</name>
</gene>
<dbReference type="OrthoDB" id="9793389at2"/>
<feature type="domain" description="N-acetyltransferase" evidence="1">
    <location>
        <begin position="6"/>
        <end position="91"/>
    </location>
</feature>
<reference evidence="2 3" key="1">
    <citation type="submission" date="2014-09" db="EMBL/GenBank/DDBJ databases">
        <title>Sporocytophaga myxococcoides PG-01 genome sequencing.</title>
        <authorList>
            <person name="Liu L."/>
            <person name="Gao P.J."/>
            <person name="Chen G.J."/>
            <person name="Wang L.S."/>
        </authorList>
    </citation>
    <scope>NUCLEOTIDE SEQUENCE [LARGE SCALE GENOMIC DNA]</scope>
    <source>
        <strain evidence="2 3">PG-01</strain>
    </source>
</reference>
<accession>A0A098LKP3</accession>
<evidence type="ECO:0000313" key="3">
    <source>
        <dbReference type="Proteomes" id="UP000030185"/>
    </source>
</evidence>
<keyword evidence="3" id="KW-1185">Reference proteome</keyword>
<dbReference type="AlphaFoldDB" id="A0A098LKP3"/>
<dbReference type="PROSITE" id="PS51729">
    <property type="entry name" value="GNAT_YJDJ"/>
    <property type="match status" value="1"/>
</dbReference>
<dbReference type="InterPro" id="IPR016181">
    <property type="entry name" value="Acyl_CoA_acyltransferase"/>
</dbReference>
<dbReference type="Proteomes" id="UP000030185">
    <property type="component" value="Unassembled WGS sequence"/>
</dbReference>
<organism evidence="2 3">
    <name type="scientific">Sporocytophaga myxococcoides</name>
    <dbReference type="NCBI Taxonomy" id="153721"/>
    <lineage>
        <taxon>Bacteria</taxon>
        <taxon>Pseudomonadati</taxon>
        <taxon>Bacteroidota</taxon>
        <taxon>Cytophagia</taxon>
        <taxon>Cytophagales</taxon>
        <taxon>Cytophagaceae</taxon>
        <taxon>Sporocytophaga</taxon>
    </lineage>
</organism>
<dbReference type="SUPFAM" id="SSF55729">
    <property type="entry name" value="Acyl-CoA N-acyltransferases (Nat)"/>
    <property type="match status" value="1"/>
</dbReference>
<comment type="caution">
    <text evidence="2">The sequence shown here is derived from an EMBL/GenBank/DDBJ whole genome shotgun (WGS) entry which is preliminary data.</text>
</comment>
<dbReference type="InterPro" id="IPR031165">
    <property type="entry name" value="GNAT_YJDJ"/>
</dbReference>
<dbReference type="InterPro" id="IPR045057">
    <property type="entry name" value="Gcn5-rel_NAT"/>
</dbReference>
<evidence type="ECO:0000259" key="1">
    <source>
        <dbReference type="PROSITE" id="PS51729"/>
    </source>
</evidence>
<protein>
    <recommendedName>
        <fullName evidence="1">N-acetyltransferase domain-containing protein</fullName>
    </recommendedName>
</protein>
<dbReference type="CDD" id="cd04301">
    <property type="entry name" value="NAT_SF"/>
    <property type="match status" value="1"/>
</dbReference>
<dbReference type="PANTHER" id="PTHR31435">
    <property type="entry name" value="PROTEIN NATD1"/>
    <property type="match status" value="1"/>
</dbReference>
<sequence length="104" mass="12150">MTLKINHDQQYKKFYIDIAGRSATLKYERFDGILDLRVLFVPQNLRGKGIAKKVIEHVVKFAKKNNLKIKTSCSYIANYLIEHPELNDMVLKREELQNIVLSDN</sequence>
<proteinExistence type="predicted"/>
<dbReference type="STRING" id="153721.MYP_4137"/>
<dbReference type="RefSeq" id="WP_045467486.1">
    <property type="nucleotide sequence ID" value="NZ_BBLT01000010.1"/>
</dbReference>
<dbReference type="PANTHER" id="PTHR31435:SF9">
    <property type="entry name" value="PROTEIN NATD1"/>
    <property type="match status" value="1"/>
</dbReference>
<evidence type="ECO:0000313" key="2">
    <source>
        <dbReference type="EMBL" id="GAL86907.1"/>
    </source>
</evidence>
<dbReference type="Pfam" id="PF14542">
    <property type="entry name" value="Acetyltransf_CG"/>
    <property type="match status" value="1"/>
</dbReference>
<dbReference type="EMBL" id="BBLT01000010">
    <property type="protein sequence ID" value="GAL86907.1"/>
    <property type="molecule type" value="Genomic_DNA"/>
</dbReference>
<dbReference type="Gene3D" id="3.40.630.30">
    <property type="match status" value="1"/>
</dbReference>
<dbReference type="eggNOG" id="COG2388">
    <property type="taxonomic scope" value="Bacteria"/>
</dbReference>